<dbReference type="EMBL" id="JANEYF010000550">
    <property type="protein sequence ID" value="KAJ8969344.1"/>
    <property type="molecule type" value="Genomic_DNA"/>
</dbReference>
<dbReference type="InterPro" id="IPR024079">
    <property type="entry name" value="MetalloPept_cat_dom_sf"/>
</dbReference>
<dbReference type="Gene3D" id="1.10.1380.10">
    <property type="entry name" value="Neutral endopeptidase , domain2"/>
    <property type="match status" value="1"/>
</dbReference>
<comment type="subcellular location">
    <subcellularLocation>
        <location evidence="1">Cell membrane</location>
        <topology evidence="1">Single-pass type II membrane protein</topology>
    </subcellularLocation>
</comment>
<evidence type="ECO:0000313" key="5">
    <source>
        <dbReference type="Proteomes" id="UP001162156"/>
    </source>
</evidence>
<gene>
    <name evidence="4" type="ORF">NQ314_001805</name>
</gene>
<keyword evidence="5" id="KW-1185">Reference proteome</keyword>
<dbReference type="GO" id="GO:0004222">
    <property type="term" value="F:metalloendopeptidase activity"/>
    <property type="evidence" value="ECO:0007669"/>
    <property type="project" value="InterPro"/>
</dbReference>
<evidence type="ECO:0000313" key="4">
    <source>
        <dbReference type="EMBL" id="KAJ8969344.1"/>
    </source>
</evidence>
<proteinExistence type="inferred from homology"/>
<dbReference type="AlphaFoldDB" id="A0AAV8ZTC8"/>
<sequence length="93" mass="10971">MIRDLQSSFKEIIDEITWMDDASKAVAILKVNNMVTLLGYPDFVANRTLLDQFYENVRICKWDNYGNSRRIRAFKQAYQISQVANRDRTLYVT</sequence>
<dbReference type="Pfam" id="PF05649">
    <property type="entry name" value="Peptidase_M13_N"/>
    <property type="match status" value="1"/>
</dbReference>
<protein>
    <recommendedName>
        <fullName evidence="3">Peptidase M13 N-terminal domain-containing protein</fullName>
    </recommendedName>
</protein>
<dbReference type="InterPro" id="IPR000718">
    <property type="entry name" value="Peptidase_M13"/>
</dbReference>
<feature type="domain" description="Peptidase M13 N-terminal" evidence="3">
    <location>
        <begin position="1"/>
        <end position="41"/>
    </location>
</feature>
<comment type="similarity">
    <text evidence="2">Belongs to the peptidase M13 family.</text>
</comment>
<evidence type="ECO:0000259" key="3">
    <source>
        <dbReference type="Pfam" id="PF05649"/>
    </source>
</evidence>
<dbReference type="SUPFAM" id="SSF55486">
    <property type="entry name" value="Metalloproteases ('zincins'), catalytic domain"/>
    <property type="match status" value="1"/>
</dbReference>
<reference evidence="4" key="1">
    <citation type="journal article" date="2023" name="Insect Mol. Biol.">
        <title>Genome sequencing provides insights into the evolution of gene families encoding plant cell wall-degrading enzymes in longhorned beetles.</title>
        <authorList>
            <person name="Shin N.R."/>
            <person name="Okamura Y."/>
            <person name="Kirsch R."/>
            <person name="Pauchet Y."/>
        </authorList>
    </citation>
    <scope>NUCLEOTIDE SEQUENCE</scope>
    <source>
        <strain evidence="4">RBIC_L_NR</strain>
    </source>
</reference>
<organism evidence="4 5">
    <name type="scientific">Rhamnusium bicolor</name>
    <dbReference type="NCBI Taxonomy" id="1586634"/>
    <lineage>
        <taxon>Eukaryota</taxon>
        <taxon>Metazoa</taxon>
        <taxon>Ecdysozoa</taxon>
        <taxon>Arthropoda</taxon>
        <taxon>Hexapoda</taxon>
        <taxon>Insecta</taxon>
        <taxon>Pterygota</taxon>
        <taxon>Neoptera</taxon>
        <taxon>Endopterygota</taxon>
        <taxon>Coleoptera</taxon>
        <taxon>Polyphaga</taxon>
        <taxon>Cucujiformia</taxon>
        <taxon>Chrysomeloidea</taxon>
        <taxon>Cerambycidae</taxon>
        <taxon>Lepturinae</taxon>
        <taxon>Rhagiini</taxon>
        <taxon>Rhamnusium</taxon>
    </lineage>
</organism>
<dbReference type="GO" id="GO:0005886">
    <property type="term" value="C:plasma membrane"/>
    <property type="evidence" value="ECO:0007669"/>
    <property type="project" value="UniProtKB-SubCell"/>
</dbReference>
<evidence type="ECO:0000256" key="2">
    <source>
        <dbReference type="ARBA" id="ARBA00007357"/>
    </source>
</evidence>
<accession>A0AAV8ZTC8</accession>
<dbReference type="Proteomes" id="UP001162156">
    <property type="component" value="Unassembled WGS sequence"/>
</dbReference>
<comment type="caution">
    <text evidence="4">The sequence shown here is derived from an EMBL/GenBank/DDBJ whole genome shotgun (WGS) entry which is preliminary data.</text>
</comment>
<dbReference type="GO" id="GO:0006508">
    <property type="term" value="P:proteolysis"/>
    <property type="evidence" value="ECO:0007669"/>
    <property type="project" value="InterPro"/>
</dbReference>
<evidence type="ECO:0000256" key="1">
    <source>
        <dbReference type="ARBA" id="ARBA00004401"/>
    </source>
</evidence>
<dbReference type="InterPro" id="IPR008753">
    <property type="entry name" value="Peptidase_M13_N"/>
</dbReference>
<dbReference type="Gene3D" id="3.40.390.10">
    <property type="entry name" value="Collagenase (Catalytic Domain)"/>
    <property type="match status" value="1"/>
</dbReference>
<name>A0AAV8ZTC8_9CUCU</name>
<dbReference type="InterPro" id="IPR042089">
    <property type="entry name" value="Peptidase_M13_dom_2"/>
</dbReference>
<dbReference type="PROSITE" id="PS51885">
    <property type="entry name" value="NEPRILYSIN"/>
    <property type="match status" value="1"/>
</dbReference>